<dbReference type="EMBL" id="CAMAPE010000025">
    <property type="protein sequence ID" value="CAH9090970.1"/>
    <property type="molecule type" value="Genomic_DNA"/>
</dbReference>
<dbReference type="PANTHER" id="PTHR35317:SF35">
    <property type="entry name" value="DUF4219 DOMAIN-CONTAINING PROTEIN"/>
    <property type="match status" value="1"/>
</dbReference>
<dbReference type="AlphaFoldDB" id="A0A9P1E9U2"/>
<dbReference type="Proteomes" id="UP001152484">
    <property type="component" value="Unassembled WGS sequence"/>
</dbReference>
<name>A0A9P1E9U2_CUSEU</name>
<dbReference type="Pfam" id="PF14223">
    <property type="entry name" value="Retrotran_gag_2"/>
    <property type="match status" value="1"/>
</dbReference>
<evidence type="ECO:0000313" key="2">
    <source>
        <dbReference type="Proteomes" id="UP001152484"/>
    </source>
</evidence>
<dbReference type="OrthoDB" id="8063676at2759"/>
<comment type="caution">
    <text evidence="1">The sequence shown here is derived from an EMBL/GenBank/DDBJ whole genome shotgun (WGS) entry which is preliminary data.</text>
</comment>
<dbReference type="PANTHER" id="PTHR35317">
    <property type="entry name" value="OS04G0629600 PROTEIN"/>
    <property type="match status" value="1"/>
</dbReference>
<gene>
    <name evidence="1" type="ORF">CEURO_LOCUS11443</name>
</gene>
<keyword evidence="2" id="KW-1185">Reference proteome</keyword>
<accession>A0A9P1E9U2</accession>
<evidence type="ECO:0000313" key="1">
    <source>
        <dbReference type="EMBL" id="CAH9090970.1"/>
    </source>
</evidence>
<organism evidence="1 2">
    <name type="scientific">Cuscuta europaea</name>
    <name type="common">European dodder</name>
    <dbReference type="NCBI Taxonomy" id="41803"/>
    <lineage>
        <taxon>Eukaryota</taxon>
        <taxon>Viridiplantae</taxon>
        <taxon>Streptophyta</taxon>
        <taxon>Embryophyta</taxon>
        <taxon>Tracheophyta</taxon>
        <taxon>Spermatophyta</taxon>
        <taxon>Magnoliopsida</taxon>
        <taxon>eudicotyledons</taxon>
        <taxon>Gunneridae</taxon>
        <taxon>Pentapetalae</taxon>
        <taxon>asterids</taxon>
        <taxon>lamiids</taxon>
        <taxon>Solanales</taxon>
        <taxon>Convolvulaceae</taxon>
        <taxon>Cuscuteae</taxon>
        <taxon>Cuscuta</taxon>
        <taxon>Cuscuta subgen. Cuscuta</taxon>
    </lineage>
</organism>
<reference evidence="1" key="1">
    <citation type="submission" date="2022-07" db="EMBL/GenBank/DDBJ databases">
        <authorList>
            <person name="Macas J."/>
            <person name="Novak P."/>
            <person name="Neumann P."/>
        </authorList>
    </citation>
    <scope>NUCLEOTIDE SEQUENCE</scope>
</reference>
<sequence>MQRPCISSNNPWMMLCFHALQQLLQQKKHGKYLINQEYVGDKKVITIRLQSLSREFENLLMKQKESVPDYISRVTGLVQEMSTLGEQLKSSQIVEKILRSLTKKYEHVVAAIKESKDLETYTFEELKGSLQVGL</sequence>
<protein>
    <submittedName>
        <fullName evidence="1">Uncharacterized protein</fullName>
    </submittedName>
</protein>
<proteinExistence type="predicted"/>